<evidence type="ECO:0000256" key="2">
    <source>
        <dbReference type="SAM" id="MobiDB-lite"/>
    </source>
</evidence>
<evidence type="ECO:0000256" key="1">
    <source>
        <dbReference type="RuleBase" id="RU363044"/>
    </source>
</evidence>
<keyword evidence="1 6" id="KW-0347">Helicase</keyword>
<dbReference type="EMBL" id="JAACNO010002905">
    <property type="protein sequence ID" value="KAF4129915.1"/>
    <property type="molecule type" value="Genomic_DNA"/>
</dbReference>
<proteinExistence type="inferred from homology"/>
<comment type="catalytic activity">
    <reaction evidence="1">
        <text>ATP + H2O = ADP + phosphate + H(+)</text>
        <dbReference type="Rhea" id="RHEA:13065"/>
        <dbReference type="ChEBI" id="CHEBI:15377"/>
        <dbReference type="ChEBI" id="CHEBI:15378"/>
        <dbReference type="ChEBI" id="CHEBI:30616"/>
        <dbReference type="ChEBI" id="CHEBI:43474"/>
        <dbReference type="ChEBI" id="CHEBI:456216"/>
        <dbReference type="EC" id="5.6.2.3"/>
    </reaction>
</comment>
<dbReference type="InterPro" id="IPR046700">
    <property type="entry name" value="DUF6570"/>
</dbReference>
<dbReference type="Pfam" id="PF14214">
    <property type="entry name" value="Helitron_like_N"/>
    <property type="match status" value="1"/>
</dbReference>
<dbReference type="InterPro" id="IPR027417">
    <property type="entry name" value="P-loop_NTPase"/>
</dbReference>
<dbReference type="Gene3D" id="3.40.50.300">
    <property type="entry name" value="P-loop containing nucleotide triphosphate hydrolases"/>
    <property type="match status" value="1"/>
</dbReference>
<comment type="similarity">
    <text evidence="1">Belongs to the helicase family.</text>
</comment>
<dbReference type="GO" id="GO:0006310">
    <property type="term" value="P:DNA recombination"/>
    <property type="evidence" value="ECO:0007669"/>
    <property type="project" value="UniProtKB-KW"/>
</dbReference>
<keyword evidence="1" id="KW-0233">DNA recombination</keyword>
<dbReference type="EC" id="5.6.2.3" evidence="1"/>
<dbReference type="PANTHER" id="PTHR47642">
    <property type="entry name" value="ATP-DEPENDENT DNA HELICASE"/>
    <property type="match status" value="1"/>
</dbReference>
<keyword evidence="1" id="KW-0378">Hydrolase</keyword>
<evidence type="ECO:0000313" key="6">
    <source>
        <dbReference type="EMBL" id="KAF4129915.1"/>
    </source>
</evidence>
<feature type="domain" description="Helitron helicase-like" evidence="4">
    <location>
        <begin position="452"/>
        <end position="648"/>
    </location>
</feature>
<evidence type="ECO:0000259" key="5">
    <source>
        <dbReference type="Pfam" id="PF20209"/>
    </source>
</evidence>
<protein>
    <recommendedName>
        <fullName evidence="1">ATP-dependent DNA helicase</fullName>
        <ecNumber evidence="1">5.6.2.3</ecNumber>
    </recommendedName>
</protein>
<organism evidence="6 7">
    <name type="scientific">Phytophthora infestans</name>
    <name type="common">Potato late blight agent</name>
    <name type="synonym">Botrytis infestans</name>
    <dbReference type="NCBI Taxonomy" id="4787"/>
    <lineage>
        <taxon>Eukaryota</taxon>
        <taxon>Sar</taxon>
        <taxon>Stramenopiles</taxon>
        <taxon>Oomycota</taxon>
        <taxon>Peronosporomycetes</taxon>
        <taxon>Peronosporales</taxon>
        <taxon>Peronosporaceae</taxon>
        <taxon>Phytophthora</taxon>
    </lineage>
</organism>
<feature type="compositionally biased region" description="Acidic residues" evidence="2">
    <location>
        <begin position="1191"/>
        <end position="1209"/>
    </location>
</feature>
<dbReference type="InterPro" id="IPR051055">
    <property type="entry name" value="PIF1_helicase"/>
</dbReference>
<keyword evidence="1" id="KW-0234">DNA repair</keyword>
<evidence type="ECO:0000259" key="4">
    <source>
        <dbReference type="Pfam" id="PF14214"/>
    </source>
</evidence>
<dbReference type="PANTHER" id="PTHR47642:SF5">
    <property type="entry name" value="ATP-DEPENDENT DNA HELICASE"/>
    <property type="match status" value="1"/>
</dbReference>
<evidence type="ECO:0000313" key="7">
    <source>
        <dbReference type="Proteomes" id="UP000704712"/>
    </source>
</evidence>
<dbReference type="Proteomes" id="UP000704712">
    <property type="component" value="Unassembled WGS sequence"/>
</dbReference>
<comment type="caution">
    <text evidence="6">The sequence shown here is derived from an EMBL/GenBank/DDBJ whole genome shotgun (WGS) entry which is preliminary data.</text>
</comment>
<feature type="domain" description="DNA helicase Pif1-like DEAD-box helicase" evidence="3">
    <location>
        <begin position="1333"/>
        <end position="1468"/>
    </location>
</feature>
<accession>A0A8S9TLT1</accession>
<dbReference type="Pfam" id="PF20209">
    <property type="entry name" value="DUF6570"/>
    <property type="match status" value="1"/>
</dbReference>
<dbReference type="SUPFAM" id="SSF52540">
    <property type="entry name" value="P-loop containing nucleoside triphosphate hydrolases"/>
    <property type="match status" value="2"/>
</dbReference>
<feature type="region of interest" description="Disordered" evidence="2">
    <location>
        <begin position="264"/>
        <end position="304"/>
    </location>
</feature>
<feature type="region of interest" description="Disordered" evidence="2">
    <location>
        <begin position="1181"/>
        <end position="1209"/>
    </location>
</feature>
<dbReference type="Pfam" id="PF05970">
    <property type="entry name" value="PIF1"/>
    <property type="match status" value="1"/>
</dbReference>
<dbReference type="CDD" id="cd18809">
    <property type="entry name" value="SF1_C_RecD"/>
    <property type="match status" value="1"/>
</dbReference>
<keyword evidence="1" id="KW-0227">DNA damage</keyword>
<evidence type="ECO:0000259" key="3">
    <source>
        <dbReference type="Pfam" id="PF05970"/>
    </source>
</evidence>
<name>A0A8S9TLT1_PHYIN</name>
<dbReference type="GO" id="GO:0005524">
    <property type="term" value="F:ATP binding"/>
    <property type="evidence" value="ECO:0007669"/>
    <property type="project" value="UniProtKB-KW"/>
</dbReference>
<sequence>MSEGGHAAQLVKRKHRRTSSVGPEGKTLAAVNNFLKHFDEMEKRTSERGAKYLSSGLLKELACCVCDCMHPAARVKVEKVDSGTDIVGEIRDCFKDEQLSMQVCTSCRTSLLDRKRGHPPKFAVANGLFMGCLPMCFSDSTFTENAMLNLSQPMHFISVVRGGKHSSIRSHAYFFRADPAPPAEMLPRDVFSEGVVGVTMVGAMTTAQKAATLKKYDVRLSRLREQLDWYKANNHLYKSVEVKPEWETTIATIRTRVVLDQAGDGNREHISSSNDQTSDERLNRPAGSRTGVVIPTRDDNEINHSGEAISSKATLPTIICSTQDEISYFLNPANPVASPTQQSLYRGTDGSEELDRATWRHNAPAPAHESVSEEDEVCEQTADGWVSDFRHIDVPTGVQLVLNNSRVVVYRSSSILSDFDSTFWTNSFSELFPYGRGGLEESRVIPISLLEFIRFCLQHSSRRIVQHRSFAMVAFDVLARHNALHAISIRARMLPGSMERSASVSREDLQNYVQYQQSRLKAIADQLPIPPAPEINRSVRELYGNISTRMRSYWGSNDERTAARADLFSMQLKLGQPTIFFTISPDSASSFQIANLAGGIADDVFEEMQSGIYECLEFTRAKLGSIATANPAICARHFDRLMNMFIDIKAVLERIQDSSVAQNHFMLQQNHKIQRDRFTLTCSFGLKICRPQFTSTIRCAPPRDSGLHRFNTSKRFRLQTCHLICLSVLPVELARLNHSLQQLAFRKPRSGATKRATCYCDHCGEKYGADQLIMKTSNRILQKNNALDCDDMKTFSIIASPRPLSPASDLASNEAVFCSRALLAYQHHHWFHSNSCFKVTKRTPDGKVCRMFMPKETCKMTRWTSNNIIELKRHPGNEYINTYVPIVNALFKCNHDIKFLAAGEGPEKAYYTIKYTTKHQQDLENPWALHLHAFDKANRVLSNETDTQAAAGRRRIQNMCCTLSIPHKVSAPMACLYVIKGTVMYSSHEFVKLPLPTVLKALFQQDEQLDIVTPISSILSHQAFWLDYIFRPATLESVDLMTFAENWCRKKSKRGVTFLKEHPHFGTHTIVGSTSERVVAIRHKRLPDVRRSNLPKDELLRYQQSVMALFRPFRCGTDFDTNGETFGAFFEQWWATKAPTSARTFVKNNTDYYGSRELLQSHDDPEAARYLRYEAGLDDDREIDSTGFDMQDADEDDGGSDESEPEDMDEIVWAPTQPTKYIKDLEKSTDCVDLAAASTLADTMVTNISMSLEHVEQKLHCLVAPESHLRSGTCASTLVRLLQQSIGNDEVMEQRYESAVPVSLATQLNEKQHKMFANVGKKLLKSLLLGHDVNEQIVAFLGGKPGAGKSRVIGALQVLAQKWKSEESIATCAYQGVAAQAANGQTMHKLFGWYVNTKRRWFPTQEQRERFAKLKLLIVDEISTCDVSILGKMDSSLREILGSPTKLFGGIHVLLVGDWLQQLPVAGQPAFITADEVIQLRRRHSTDYLDRVRGINAYRSLNSVVILTENMRHRRDPVWRDILDKWRVGNYEDADIDHNVSPFLKLANGSIGTVVGFTMAQNDEVHIHTSDTIEEHQHKLPPDIVFVKLKDYSNHTFLPGLPTGVVPVCRRIEKGIKVKLPGREFSITIDQVPLVAAYSLTAEKCQGLTVDKMILAPLKHTTRRTPQRSSFYVAVTRVKSLNQLYLMSSLTKQFLEYFKPPKDVLQENSRLEAMEL</sequence>
<dbReference type="InterPro" id="IPR010285">
    <property type="entry name" value="DNA_helicase_pif1-like_DEAD"/>
</dbReference>
<comment type="cofactor">
    <cofactor evidence="1">
        <name>Mg(2+)</name>
        <dbReference type="ChEBI" id="CHEBI:18420"/>
    </cofactor>
</comment>
<feature type="region of interest" description="Disordered" evidence="2">
    <location>
        <begin position="1"/>
        <end position="24"/>
    </location>
</feature>
<feature type="domain" description="DUF6570" evidence="5">
    <location>
        <begin position="117"/>
        <end position="245"/>
    </location>
</feature>
<reference evidence="6" key="1">
    <citation type="submission" date="2020-03" db="EMBL/GenBank/DDBJ databases">
        <title>Hybrid Assembly of Korean Phytophthora infestans isolates.</title>
        <authorList>
            <person name="Prokchorchik M."/>
            <person name="Lee Y."/>
            <person name="Seo J."/>
            <person name="Cho J.-H."/>
            <person name="Park Y.-E."/>
            <person name="Jang D.-C."/>
            <person name="Im J.-S."/>
            <person name="Choi J.-G."/>
            <person name="Park H.-J."/>
            <person name="Lee G.-B."/>
            <person name="Lee Y.-G."/>
            <person name="Hong S.-Y."/>
            <person name="Cho K."/>
            <person name="Sohn K.H."/>
        </authorList>
    </citation>
    <scope>NUCLEOTIDE SEQUENCE</scope>
    <source>
        <strain evidence="6">KR_2_A2</strain>
    </source>
</reference>
<dbReference type="GO" id="GO:0000723">
    <property type="term" value="P:telomere maintenance"/>
    <property type="evidence" value="ECO:0007669"/>
    <property type="project" value="InterPro"/>
</dbReference>
<dbReference type="InterPro" id="IPR025476">
    <property type="entry name" value="Helitron_helicase-like"/>
</dbReference>
<dbReference type="GO" id="GO:0006281">
    <property type="term" value="P:DNA repair"/>
    <property type="evidence" value="ECO:0007669"/>
    <property type="project" value="UniProtKB-KW"/>
</dbReference>
<dbReference type="GO" id="GO:0043139">
    <property type="term" value="F:5'-3' DNA helicase activity"/>
    <property type="evidence" value="ECO:0007669"/>
    <property type="project" value="UniProtKB-EC"/>
</dbReference>
<keyword evidence="1" id="KW-0067">ATP-binding</keyword>
<dbReference type="GO" id="GO:0016787">
    <property type="term" value="F:hydrolase activity"/>
    <property type="evidence" value="ECO:0007669"/>
    <property type="project" value="UniProtKB-KW"/>
</dbReference>
<gene>
    <name evidence="6" type="ORF">GN958_ATG20918</name>
</gene>
<keyword evidence="1" id="KW-0547">Nucleotide-binding</keyword>